<keyword evidence="3 5" id="KW-0288">FMN</keyword>
<keyword evidence="2" id="KW-0285">Flavoprotein</keyword>
<dbReference type="GO" id="GO:0010181">
    <property type="term" value="F:FMN binding"/>
    <property type="evidence" value="ECO:0007669"/>
    <property type="project" value="InterPro"/>
</dbReference>
<evidence type="ECO:0000256" key="4">
    <source>
        <dbReference type="ARBA" id="ARBA00023002"/>
    </source>
</evidence>
<dbReference type="InterPro" id="IPR011576">
    <property type="entry name" value="Pyridox_Oxase_N"/>
</dbReference>
<feature type="binding site" evidence="5">
    <location>
        <begin position="142"/>
        <end position="143"/>
    </location>
    <ligand>
        <name>FMN</name>
        <dbReference type="ChEBI" id="CHEBI:58210"/>
    </ligand>
</feature>
<evidence type="ECO:0000256" key="5">
    <source>
        <dbReference type="PIRSR" id="PIRSR000190-2"/>
    </source>
</evidence>
<evidence type="ECO:0000256" key="2">
    <source>
        <dbReference type="ARBA" id="ARBA00022630"/>
    </source>
</evidence>
<evidence type="ECO:0000259" key="6">
    <source>
        <dbReference type="Pfam" id="PF01243"/>
    </source>
</evidence>
<comment type="similarity">
    <text evidence="1">Belongs to the pyridoxamine 5'-phosphate oxidase family.</text>
</comment>
<dbReference type="SUPFAM" id="SSF50475">
    <property type="entry name" value="FMN-binding split barrel"/>
    <property type="match status" value="1"/>
</dbReference>
<dbReference type="InterPro" id="IPR012349">
    <property type="entry name" value="Split_barrel_FMN-bd"/>
</dbReference>
<gene>
    <name evidence="8" type="primary">pdxH</name>
    <name evidence="8" type="ORF">EWH70_31340</name>
</gene>
<evidence type="ECO:0000256" key="3">
    <source>
        <dbReference type="ARBA" id="ARBA00022643"/>
    </source>
</evidence>
<feature type="binding site" evidence="5">
    <location>
        <position position="107"/>
    </location>
    <ligand>
        <name>FMN</name>
        <dbReference type="ChEBI" id="CHEBI:58210"/>
    </ligand>
</feature>
<protein>
    <submittedName>
        <fullName evidence="8">Pyridoxamine 5'-phosphate oxidase</fullName>
        <ecNumber evidence="8">1.4.3.5</ecNumber>
    </submittedName>
</protein>
<keyword evidence="4 8" id="KW-0560">Oxidoreductase</keyword>
<dbReference type="Proteomes" id="UP000292003">
    <property type="component" value="Unassembled WGS sequence"/>
</dbReference>
<evidence type="ECO:0000313" key="9">
    <source>
        <dbReference type="Proteomes" id="UP000292003"/>
    </source>
</evidence>
<feature type="binding site" evidence="5">
    <location>
        <position position="191"/>
    </location>
    <ligand>
        <name>FMN</name>
        <dbReference type="ChEBI" id="CHEBI:58210"/>
    </ligand>
</feature>
<dbReference type="AlphaFoldDB" id="A0A4Q7IZL4"/>
<feature type="domain" description="Pyridoxamine 5'-phosphate oxidase N-terminal" evidence="6">
    <location>
        <begin position="35"/>
        <end position="158"/>
    </location>
</feature>
<dbReference type="Pfam" id="PF01243">
    <property type="entry name" value="PNPOx_N"/>
    <property type="match status" value="1"/>
</dbReference>
<dbReference type="GO" id="GO:0008615">
    <property type="term" value="P:pyridoxine biosynthetic process"/>
    <property type="evidence" value="ECO:0007669"/>
    <property type="project" value="InterPro"/>
</dbReference>
<keyword evidence="9" id="KW-1185">Reference proteome</keyword>
<dbReference type="InterPro" id="IPR000659">
    <property type="entry name" value="Pyridox_Oxase"/>
</dbReference>
<evidence type="ECO:0000259" key="7">
    <source>
        <dbReference type="Pfam" id="PF10590"/>
    </source>
</evidence>
<accession>A0A4Q7IZL4</accession>
<dbReference type="NCBIfam" id="NF004231">
    <property type="entry name" value="PRK05679.1"/>
    <property type="match status" value="1"/>
</dbReference>
<dbReference type="PIRSF" id="PIRSF000190">
    <property type="entry name" value="Pyd_amn-ph_oxd"/>
    <property type="match status" value="1"/>
</dbReference>
<feature type="domain" description="Pyridoxine 5'-phosphate oxidase dimerisation C-terminal" evidence="7">
    <location>
        <begin position="168"/>
        <end position="208"/>
    </location>
</feature>
<evidence type="ECO:0000313" key="8">
    <source>
        <dbReference type="EMBL" id="RZQ59927.1"/>
    </source>
</evidence>
<name>A0A4Q7IZL4_9PSEU</name>
<proteinExistence type="inferred from homology"/>
<dbReference type="GO" id="GO:0004733">
    <property type="term" value="F:pyridoxamine phosphate oxidase activity"/>
    <property type="evidence" value="ECO:0007669"/>
    <property type="project" value="UniProtKB-EC"/>
</dbReference>
<evidence type="ECO:0000256" key="1">
    <source>
        <dbReference type="ARBA" id="ARBA00007301"/>
    </source>
</evidence>
<dbReference type="EC" id="1.4.3.5" evidence="8"/>
<dbReference type="OrthoDB" id="9780392at2"/>
<dbReference type="EMBL" id="SFCC01000020">
    <property type="protein sequence ID" value="RZQ59927.1"/>
    <property type="molecule type" value="Genomic_DNA"/>
</dbReference>
<dbReference type="Gene3D" id="2.30.110.10">
    <property type="entry name" value="Electron Transport, Fmn-binding Protein, Chain A"/>
    <property type="match status" value="1"/>
</dbReference>
<comment type="caution">
    <text evidence="8">The sequence shown here is derived from an EMBL/GenBank/DDBJ whole genome shotgun (WGS) entry which is preliminary data.</text>
</comment>
<feature type="binding site" evidence="5">
    <location>
        <position position="84"/>
    </location>
    <ligand>
        <name>FMN</name>
        <dbReference type="ChEBI" id="CHEBI:58210"/>
    </ligand>
</feature>
<dbReference type="PANTHER" id="PTHR10851">
    <property type="entry name" value="PYRIDOXINE-5-PHOSPHATE OXIDASE"/>
    <property type="match status" value="1"/>
</dbReference>
<dbReference type="PANTHER" id="PTHR10851:SF0">
    <property type="entry name" value="PYRIDOXINE-5'-PHOSPHATE OXIDASE"/>
    <property type="match status" value="1"/>
</dbReference>
<feature type="binding site" evidence="5">
    <location>
        <begin position="63"/>
        <end position="68"/>
    </location>
    <ligand>
        <name>FMN</name>
        <dbReference type="ChEBI" id="CHEBI:58210"/>
    </ligand>
</feature>
<comment type="cofactor">
    <cofactor evidence="5">
        <name>FMN</name>
        <dbReference type="ChEBI" id="CHEBI:58210"/>
    </cofactor>
    <text evidence="5">Binds 1 FMN per subunit.</text>
</comment>
<feature type="binding site" evidence="5">
    <location>
        <position position="181"/>
    </location>
    <ligand>
        <name>FMN</name>
        <dbReference type="ChEBI" id="CHEBI:58210"/>
    </ligand>
</feature>
<sequence>MRDLLRGLPSLAGPLPEFDPSAAPGDPLPLFESWLREAVAAGVREPHAMTLSTVDASGRPSARVLILKDAGPDGFRFASAAGGRKGAELAATPFAALTFYWSSLGRQVRLRGAVTAAPRADSERDFLARAPRARAVALAGRQSTPLRDRAELAAAVAAADTGTVPPDWTLYTVEPDEFEFWQADSGRAHVRLSYRRHAAGWDRELLWP</sequence>
<reference evidence="8 9" key="1">
    <citation type="submission" date="2019-02" db="EMBL/GenBank/DDBJ databases">
        <title>Draft genome sequence of Amycolatopsis sp. 8-3EHSu isolated from roots of Suaeda maritima.</title>
        <authorList>
            <person name="Duangmal K."/>
            <person name="Chantavorakit T."/>
        </authorList>
    </citation>
    <scope>NUCLEOTIDE SEQUENCE [LARGE SCALE GENOMIC DNA]</scope>
    <source>
        <strain evidence="8 9">8-3EHSu</strain>
    </source>
</reference>
<dbReference type="InterPro" id="IPR019576">
    <property type="entry name" value="Pyridoxamine_oxidase_dimer_C"/>
</dbReference>
<feature type="binding site" evidence="5">
    <location>
        <position position="85"/>
    </location>
    <ligand>
        <name>FMN</name>
        <dbReference type="ChEBI" id="CHEBI:58210"/>
    </ligand>
</feature>
<organism evidence="8 9">
    <name type="scientific">Amycolatopsis suaedae</name>
    <dbReference type="NCBI Taxonomy" id="2510978"/>
    <lineage>
        <taxon>Bacteria</taxon>
        <taxon>Bacillati</taxon>
        <taxon>Actinomycetota</taxon>
        <taxon>Actinomycetes</taxon>
        <taxon>Pseudonocardiales</taxon>
        <taxon>Pseudonocardiaceae</taxon>
        <taxon>Amycolatopsis</taxon>
    </lineage>
</organism>
<dbReference type="RefSeq" id="WP_130479190.1">
    <property type="nucleotide sequence ID" value="NZ_SFCC01000020.1"/>
</dbReference>
<dbReference type="Pfam" id="PF10590">
    <property type="entry name" value="PNP_phzG_C"/>
    <property type="match status" value="1"/>
</dbReference>